<keyword evidence="12" id="KW-1185">Reference proteome</keyword>
<feature type="non-terminal residue" evidence="11">
    <location>
        <position position="1"/>
    </location>
</feature>
<dbReference type="Gene3D" id="3.10.10.10">
    <property type="entry name" value="HIV Type 1 Reverse Transcriptase, subunit A, domain 1"/>
    <property type="match status" value="1"/>
</dbReference>
<comment type="similarity">
    <text evidence="1">Belongs to the beta type-B retroviral polymerase family. HERV class-II K(HML-2) pol subfamily.</text>
</comment>
<accession>A0A7K6XUW8</accession>
<evidence type="ECO:0000259" key="10">
    <source>
        <dbReference type="PROSITE" id="PS50879"/>
    </source>
</evidence>
<dbReference type="EMBL" id="VZSE01010917">
    <property type="protein sequence ID" value="NWX63007.1"/>
    <property type="molecule type" value="Genomic_DNA"/>
</dbReference>
<dbReference type="CDD" id="cd01645">
    <property type="entry name" value="RT_Rtv"/>
    <property type="match status" value="1"/>
</dbReference>
<feature type="domain" description="RNase H type-1" evidence="10">
    <location>
        <begin position="432"/>
        <end position="551"/>
    </location>
</feature>
<dbReference type="AlphaFoldDB" id="A0A7K6XUW8"/>
<protein>
    <recommendedName>
        <fullName evidence="2">ribonuclease H</fullName>
        <ecNumber evidence="2">3.1.26.4</ecNumber>
    </recommendedName>
</protein>
<dbReference type="Pfam" id="PF00078">
    <property type="entry name" value="RVT_1"/>
    <property type="match status" value="1"/>
</dbReference>
<evidence type="ECO:0000256" key="8">
    <source>
        <dbReference type="ARBA" id="ARBA00022918"/>
    </source>
</evidence>
<evidence type="ECO:0000313" key="11">
    <source>
        <dbReference type="EMBL" id="NWX63007.1"/>
    </source>
</evidence>
<dbReference type="PROSITE" id="PS50879">
    <property type="entry name" value="RNASE_H_1"/>
    <property type="match status" value="1"/>
</dbReference>
<dbReference type="InterPro" id="IPR002156">
    <property type="entry name" value="RNaseH_domain"/>
</dbReference>
<keyword evidence="8" id="KW-0695">RNA-directed DNA polymerase</keyword>
<organism evidence="11 12">
    <name type="scientific">Promerops cafer</name>
    <name type="common">Cape sugarbird</name>
    <dbReference type="NCBI Taxonomy" id="254652"/>
    <lineage>
        <taxon>Eukaryota</taxon>
        <taxon>Metazoa</taxon>
        <taxon>Chordata</taxon>
        <taxon>Craniata</taxon>
        <taxon>Vertebrata</taxon>
        <taxon>Euteleostomi</taxon>
        <taxon>Archelosauria</taxon>
        <taxon>Archosauria</taxon>
        <taxon>Dinosauria</taxon>
        <taxon>Saurischia</taxon>
        <taxon>Theropoda</taxon>
        <taxon>Coelurosauria</taxon>
        <taxon>Aves</taxon>
        <taxon>Neognathae</taxon>
        <taxon>Neoaves</taxon>
        <taxon>Telluraves</taxon>
        <taxon>Australaves</taxon>
        <taxon>Passeriformes</taxon>
        <taxon>Passeroidea</taxon>
        <taxon>Nectariniidae</taxon>
        <taxon>Promerops</taxon>
    </lineage>
</organism>
<evidence type="ECO:0000313" key="12">
    <source>
        <dbReference type="Proteomes" id="UP000587587"/>
    </source>
</evidence>
<feature type="non-terminal residue" evidence="11">
    <location>
        <position position="551"/>
    </location>
</feature>
<feature type="domain" description="Reverse transcriptase" evidence="9">
    <location>
        <begin position="33"/>
        <end position="221"/>
    </location>
</feature>
<dbReference type="Gene3D" id="3.30.420.10">
    <property type="entry name" value="Ribonuclease H-like superfamily/Ribonuclease H"/>
    <property type="match status" value="1"/>
</dbReference>
<keyword evidence="6" id="KW-0255">Endonuclease</keyword>
<dbReference type="Gene3D" id="3.30.70.270">
    <property type="match status" value="2"/>
</dbReference>
<evidence type="ECO:0000259" key="9">
    <source>
        <dbReference type="PROSITE" id="PS50878"/>
    </source>
</evidence>
<keyword evidence="5" id="KW-0540">Nuclease</keyword>
<evidence type="ECO:0000256" key="2">
    <source>
        <dbReference type="ARBA" id="ARBA00012180"/>
    </source>
</evidence>
<keyword evidence="7" id="KW-0378">Hydrolase</keyword>
<reference evidence="11 12" key="1">
    <citation type="submission" date="2019-09" db="EMBL/GenBank/DDBJ databases">
        <title>Bird 10,000 Genomes (B10K) Project - Family phase.</title>
        <authorList>
            <person name="Zhang G."/>
        </authorList>
    </citation>
    <scope>NUCLEOTIDE SEQUENCE [LARGE SCALE GENOMIC DNA]</scope>
    <source>
        <strain evidence="11">B10K-UC-030-53</strain>
    </source>
</reference>
<dbReference type="InterPro" id="IPR036397">
    <property type="entry name" value="RNaseH_sf"/>
</dbReference>
<dbReference type="PROSITE" id="PS50878">
    <property type="entry name" value="RT_POL"/>
    <property type="match status" value="1"/>
</dbReference>
<dbReference type="InterPro" id="IPR043128">
    <property type="entry name" value="Rev_trsase/Diguanyl_cyclase"/>
</dbReference>
<sequence length="551" mass="62829">ALKRLPEQPVWVQQWPLEKEKLNALKFLVQEQLNQGHIEPSTSPWNTPVFVIKEKSGKWRLLHDLRKINAVMESMGALQPGVPSPTMIPATWDILIVDLEDCFFTIPLHPDDTPKFAFTVPSINHAALVERYQWKVLPQGMKNSPTICQWYVAQALSIVRKQFPGAYSCHYMDDILIATPTKEGLVQIQPSLMRTLQEFGLQIAPEKVQQQPPWKYLGVKILDQTIQPQTIQFSTHVQTLNDAQKLLGIINWVRPYLGLTTPQLSPFFNIIKGDPELTSPRKLTPEAKTALETVDQAITNRQVYWICPEVYITVFVVIVDLHPTGIIGQLHILEWIFLPHRPKKTAPTIFDLIAQLVIKCHQRYLQLNAKDPSKIIPVLQEYFEWCFANSTALQSALQNFTGKITYHLSSHKLLQLSETTALSLKPLNHHTPLKSLTVFTDEFGKTGKPIVTWKDDNGWQTLEGWDSGSPQLLELRAVAMAFQCFPHVPLNIVTDFAYVAGITQQSDRALLKEIDNAALFELLKTLWHTVQARTCPYYILHIWSHTNLPGF</sequence>
<dbReference type="InterPro" id="IPR043502">
    <property type="entry name" value="DNA/RNA_pol_sf"/>
</dbReference>
<name>A0A7K6XUW8_9PASE</name>
<dbReference type="PANTHER" id="PTHR41694">
    <property type="entry name" value="ENDOGENOUS RETROVIRUS GROUP K MEMBER POL PROTEIN"/>
    <property type="match status" value="1"/>
</dbReference>
<dbReference type="InterPro" id="IPR010661">
    <property type="entry name" value="RVT_thumb"/>
</dbReference>
<evidence type="ECO:0000256" key="6">
    <source>
        <dbReference type="ARBA" id="ARBA00022759"/>
    </source>
</evidence>
<dbReference type="GO" id="GO:0035613">
    <property type="term" value="F:RNA stem-loop binding"/>
    <property type="evidence" value="ECO:0007669"/>
    <property type="project" value="TreeGrafter"/>
</dbReference>
<evidence type="ECO:0000256" key="1">
    <source>
        <dbReference type="ARBA" id="ARBA00010879"/>
    </source>
</evidence>
<dbReference type="GO" id="GO:0003964">
    <property type="term" value="F:RNA-directed DNA polymerase activity"/>
    <property type="evidence" value="ECO:0007669"/>
    <property type="project" value="UniProtKB-KW"/>
</dbReference>
<dbReference type="Pfam" id="PF06817">
    <property type="entry name" value="RVT_thumb"/>
    <property type="match status" value="1"/>
</dbReference>
<dbReference type="PANTHER" id="PTHR41694:SF3">
    <property type="entry name" value="RNA-DIRECTED DNA POLYMERASE-RELATED"/>
    <property type="match status" value="1"/>
</dbReference>
<evidence type="ECO:0000256" key="7">
    <source>
        <dbReference type="ARBA" id="ARBA00022801"/>
    </source>
</evidence>
<dbReference type="SUPFAM" id="SSF56672">
    <property type="entry name" value="DNA/RNA polymerases"/>
    <property type="match status" value="1"/>
</dbReference>
<evidence type="ECO:0000256" key="4">
    <source>
        <dbReference type="ARBA" id="ARBA00022695"/>
    </source>
</evidence>
<dbReference type="Proteomes" id="UP000587587">
    <property type="component" value="Unassembled WGS sequence"/>
</dbReference>
<evidence type="ECO:0000256" key="5">
    <source>
        <dbReference type="ARBA" id="ARBA00022722"/>
    </source>
</evidence>
<keyword evidence="4" id="KW-0548">Nucleotidyltransferase</keyword>
<proteinExistence type="inferred from homology"/>
<comment type="caution">
    <text evidence="11">The sequence shown here is derived from an EMBL/GenBank/DDBJ whole genome shotgun (WGS) entry which is preliminary data.</text>
</comment>
<evidence type="ECO:0000256" key="3">
    <source>
        <dbReference type="ARBA" id="ARBA00022679"/>
    </source>
</evidence>
<dbReference type="GO" id="GO:0004523">
    <property type="term" value="F:RNA-DNA hybrid ribonuclease activity"/>
    <property type="evidence" value="ECO:0007669"/>
    <property type="project" value="UniProtKB-EC"/>
</dbReference>
<gene>
    <name evidence="11" type="primary">Ervk11_5</name>
    <name evidence="11" type="ORF">PROCAF_R14079</name>
</gene>
<keyword evidence="3" id="KW-0808">Transferase</keyword>
<dbReference type="InterPro" id="IPR000477">
    <property type="entry name" value="RT_dom"/>
</dbReference>
<dbReference type="EC" id="3.1.26.4" evidence="2"/>